<protein>
    <submittedName>
        <fullName evidence="2">Salt-induced outer membrane protein</fullName>
    </submittedName>
</protein>
<evidence type="ECO:0000313" key="2">
    <source>
        <dbReference type="EMBL" id="EKF73580.1"/>
    </source>
</evidence>
<feature type="chain" id="PRO_5003947881" evidence="1">
    <location>
        <begin position="22"/>
        <end position="260"/>
    </location>
</feature>
<evidence type="ECO:0000256" key="1">
    <source>
        <dbReference type="SAM" id="SignalP"/>
    </source>
</evidence>
<organism evidence="2 3">
    <name type="scientific">Alcanivorax hongdengensis A-11-3</name>
    <dbReference type="NCBI Taxonomy" id="1177179"/>
    <lineage>
        <taxon>Bacteria</taxon>
        <taxon>Pseudomonadati</taxon>
        <taxon>Pseudomonadota</taxon>
        <taxon>Gammaproteobacteria</taxon>
        <taxon>Oceanospirillales</taxon>
        <taxon>Alcanivoracaceae</taxon>
        <taxon>Alcanivorax</taxon>
    </lineage>
</organism>
<keyword evidence="1" id="KW-0732">Signal</keyword>
<sequence length="260" mass="29153">MRSKYLAAMVLAAGLPAVTMAAETEGSDGADKAKWSGDMALGLLFQRGNTNSDSLNASINATRDSAFWRHTFKADANNEKEKNPDTDEYQRTAENYYASYKLDRKLGENSKNYLFNVGTYEKDTFSGYQYEASYALGLGRRWLETDRQTLDLELGPGYRVQCLEPEDSYGDCANTEESAIARLGLKYTLQVTENSDFRQEVTSEFGDGSAKTRSESVFDTKINSHFSLRLRYLLETDSNAPDGTENTDQEFSVGLAYKFK</sequence>
<dbReference type="eggNOG" id="COG3137">
    <property type="taxonomic scope" value="Bacteria"/>
</dbReference>
<feature type="signal peptide" evidence="1">
    <location>
        <begin position="1"/>
        <end position="21"/>
    </location>
</feature>
<dbReference type="OrthoDB" id="5292716at2"/>
<keyword evidence="3" id="KW-1185">Reference proteome</keyword>
<dbReference type="Pfam" id="PF04338">
    <property type="entry name" value="DUF481"/>
    <property type="match status" value="1"/>
</dbReference>
<dbReference type="RefSeq" id="WP_008929706.1">
    <property type="nucleotide sequence ID" value="NZ_AMRJ01000022.1"/>
</dbReference>
<reference evidence="2 3" key="1">
    <citation type="journal article" date="2012" name="J. Bacteriol.">
        <title>Genome Sequence of the Alkane-Degrading Bacterium Alcanivorax hongdengensis Type Strain A-11-3.</title>
        <authorList>
            <person name="Lai Q."/>
            <person name="Shao Z."/>
        </authorList>
    </citation>
    <scope>NUCLEOTIDE SEQUENCE [LARGE SCALE GENOMIC DNA]</scope>
    <source>
        <strain evidence="2 3">A-11-3</strain>
    </source>
</reference>
<proteinExistence type="predicted"/>
<dbReference type="PATRIC" id="fig|1177179.3.peg.2519"/>
<accession>L0WCV8</accession>
<dbReference type="EMBL" id="AMRJ01000022">
    <property type="protein sequence ID" value="EKF73580.1"/>
    <property type="molecule type" value="Genomic_DNA"/>
</dbReference>
<dbReference type="STRING" id="1177179.A11A3_12670"/>
<dbReference type="Proteomes" id="UP000010164">
    <property type="component" value="Unassembled WGS sequence"/>
</dbReference>
<dbReference type="InterPro" id="IPR007433">
    <property type="entry name" value="DUF481"/>
</dbReference>
<gene>
    <name evidence="2" type="ORF">A11A3_12670</name>
</gene>
<name>L0WCV8_9GAMM</name>
<evidence type="ECO:0000313" key="3">
    <source>
        <dbReference type="Proteomes" id="UP000010164"/>
    </source>
</evidence>
<dbReference type="AlphaFoldDB" id="L0WCV8"/>
<comment type="caution">
    <text evidence="2">The sequence shown here is derived from an EMBL/GenBank/DDBJ whole genome shotgun (WGS) entry which is preliminary data.</text>
</comment>